<reference evidence="2 3" key="1">
    <citation type="submission" date="2019-10" db="EMBL/GenBank/DDBJ databases">
        <title>Two novel species isolated from a subtropical stream in China.</title>
        <authorList>
            <person name="Lu H."/>
        </authorList>
    </citation>
    <scope>NUCLEOTIDE SEQUENCE [LARGE SCALE GENOMIC DNA]</scope>
    <source>
        <strain evidence="2 3">FT29W</strain>
    </source>
</reference>
<evidence type="ECO:0000313" key="3">
    <source>
        <dbReference type="Proteomes" id="UP000440498"/>
    </source>
</evidence>
<dbReference type="Proteomes" id="UP000440498">
    <property type="component" value="Unassembled WGS sequence"/>
</dbReference>
<accession>A0A6A7MW27</accession>
<comment type="caution">
    <text evidence="2">The sequence shown here is derived from an EMBL/GenBank/DDBJ whole genome shotgun (WGS) entry which is preliminary data.</text>
</comment>
<dbReference type="AlphaFoldDB" id="A0A6A7MW27"/>
<dbReference type="Gene3D" id="3.30.110.40">
    <property type="entry name" value="TusA-like domain"/>
    <property type="match status" value="1"/>
</dbReference>
<dbReference type="SUPFAM" id="SSF64307">
    <property type="entry name" value="SirA-like"/>
    <property type="match status" value="1"/>
</dbReference>
<organism evidence="2 3">
    <name type="scientific">Rugamonas aquatica</name>
    <dbReference type="NCBI Taxonomy" id="2743357"/>
    <lineage>
        <taxon>Bacteria</taxon>
        <taxon>Pseudomonadati</taxon>
        <taxon>Pseudomonadota</taxon>
        <taxon>Betaproteobacteria</taxon>
        <taxon>Burkholderiales</taxon>
        <taxon>Oxalobacteraceae</taxon>
        <taxon>Telluria group</taxon>
        <taxon>Rugamonas</taxon>
    </lineage>
</organism>
<name>A0A6A7MW27_9BURK</name>
<protein>
    <submittedName>
        <fullName evidence="2">DUF2249 domain-containing protein</fullName>
    </submittedName>
</protein>
<dbReference type="EMBL" id="WHUG01000001">
    <property type="protein sequence ID" value="MQA36699.1"/>
    <property type="molecule type" value="Genomic_DNA"/>
</dbReference>
<keyword evidence="3" id="KW-1185">Reference proteome</keyword>
<evidence type="ECO:0000259" key="1">
    <source>
        <dbReference type="Pfam" id="PF10006"/>
    </source>
</evidence>
<dbReference type="RefSeq" id="WP_152836084.1">
    <property type="nucleotide sequence ID" value="NZ_WHUG01000001.1"/>
</dbReference>
<evidence type="ECO:0000313" key="2">
    <source>
        <dbReference type="EMBL" id="MQA36699.1"/>
    </source>
</evidence>
<dbReference type="CDD" id="cd00291">
    <property type="entry name" value="SirA_YedF_YeeD"/>
    <property type="match status" value="1"/>
</dbReference>
<dbReference type="InterPro" id="IPR036868">
    <property type="entry name" value="TusA-like_sf"/>
</dbReference>
<gene>
    <name evidence="2" type="ORF">GEV02_00935</name>
</gene>
<proteinExistence type="predicted"/>
<dbReference type="Pfam" id="PF10006">
    <property type="entry name" value="DUF2249"/>
    <property type="match status" value="1"/>
</dbReference>
<dbReference type="InterPro" id="IPR018720">
    <property type="entry name" value="DUF2249"/>
</dbReference>
<feature type="domain" description="DUF2249" evidence="1">
    <location>
        <begin position="14"/>
        <end position="78"/>
    </location>
</feature>
<sequence>MNAPAGHMGSTRLLDVGGMEPPEPMVRILEAIDTLGPDERLRVLIDRDPIPLYRVLQRYGYQHRTTPQADQRYEVLIWLVPDAASA</sequence>